<evidence type="ECO:0000313" key="7">
    <source>
        <dbReference type="EMBL" id="KAL0007350.1"/>
    </source>
</evidence>
<evidence type="ECO:0000259" key="6">
    <source>
        <dbReference type="PROSITE" id="PS50846"/>
    </source>
</evidence>
<dbReference type="PANTHER" id="PTHR46195">
    <property type="entry name" value="HEAVY METAL-ASSOCIATED ISOPRENYLATED PLANT PROTEIN 7"/>
    <property type="match status" value="1"/>
</dbReference>
<reference evidence="7 8" key="1">
    <citation type="submission" date="2024-01" db="EMBL/GenBank/DDBJ databases">
        <title>A telomere-to-telomere, gap-free genome of sweet tea (Lithocarpus litseifolius).</title>
        <authorList>
            <person name="Zhou J."/>
        </authorList>
    </citation>
    <scope>NUCLEOTIDE SEQUENCE [LARGE SCALE GENOMIC DNA]</scope>
    <source>
        <strain evidence="7">Zhou-2022a</strain>
        <tissue evidence="7">Leaf</tissue>
    </source>
</reference>
<protein>
    <recommendedName>
        <fullName evidence="6">HMA domain-containing protein</fullName>
    </recommendedName>
</protein>
<comment type="similarity">
    <text evidence="4">Belongs to the HIPP family.</text>
</comment>
<dbReference type="AlphaFoldDB" id="A0AAW2D9S6"/>
<dbReference type="GO" id="GO:0046872">
    <property type="term" value="F:metal ion binding"/>
    <property type="evidence" value="ECO:0007669"/>
    <property type="project" value="UniProtKB-KW"/>
</dbReference>
<dbReference type="CDD" id="cd00371">
    <property type="entry name" value="HMA"/>
    <property type="match status" value="2"/>
</dbReference>
<keyword evidence="8" id="KW-1185">Reference proteome</keyword>
<dbReference type="Proteomes" id="UP001459277">
    <property type="component" value="Unassembled WGS sequence"/>
</dbReference>
<dbReference type="PROSITE" id="PS50846">
    <property type="entry name" value="HMA_2"/>
    <property type="match status" value="2"/>
</dbReference>
<organism evidence="7 8">
    <name type="scientific">Lithocarpus litseifolius</name>
    <dbReference type="NCBI Taxonomy" id="425828"/>
    <lineage>
        <taxon>Eukaryota</taxon>
        <taxon>Viridiplantae</taxon>
        <taxon>Streptophyta</taxon>
        <taxon>Embryophyta</taxon>
        <taxon>Tracheophyta</taxon>
        <taxon>Spermatophyta</taxon>
        <taxon>Magnoliopsida</taxon>
        <taxon>eudicotyledons</taxon>
        <taxon>Gunneridae</taxon>
        <taxon>Pentapetalae</taxon>
        <taxon>rosids</taxon>
        <taxon>fabids</taxon>
        <taxon>Fagales</taxon>
        <taxon>Fagaceae</taxon>
        <taxon>Lithocarpus</taxon>
    </lineage>
</organism>
<feature type="domain" description="HMA" evidence="6">
    <location>
        <begin position="15"/>
        <end position="78"/>
    </location>
</feature>
<dbReference type="InterPro" id="IPR006121">
    <property type="entry name" value="HMA_dom"/>
</dbReference>
<keyword evidence="3" id="KW-0636">Prenylation</keyword>
<accession>A0AAW2D9S6</accession>
<evidence type="ECO:0000256" key="2">
    <source>
        <dbReference type="ARBA" id="ARBA00022723"/>
    </source>
</evidence>
<evidence type="ECO:0000256" key="3">
    <source>
        <dbReference type="ARBA" id="ARBA00023289"/>
    </source>
</evidence>
<gene>
    <name evidence="7" type="ORF">SO802_008852</name>
</gene>
<dbReference type="Pfam" id="PF00403">
    <property type="entry name" value="HMA"/>
    <property type="match status" value="2"/>
</dbReference>
<dbReference type="Gene3D" id="3.30.70.100">
    <property type="match status" value="2"/>
</dbReference>
<dbReference type="PANTHER" id="PTHR46195:SF12">
    <property type="entry name" value="HEAVY METAL-ASSOCIATED ISOPRENYLATED PLANT PROTEIN 4"/>
    <property type="match status" value="1"/>
</dbReference>
<proteinExistence type="inferred from homology"/>
<keyword evidence="2" id="KW-0479">Metal-binding</keyword>
<feature type="compositionally biased region" description="Basic and acidic residues" evidence="5">
    <location>
        <begin position="167"/>
        <end position="261"/>
    </location>
</feature>
<keyword evidence="3" id="KW-0449">Lipoprotein</keyword>
<name>A0AAW2D9S6_9ROSI</name>
<evidence type="ECO:0000256" key="4">
    <source>
        <dbReference type="ARBA" id="ARBA00024045"/>
    </source>
</evidence>
<evidence type="ECO:0000256" key="1">
    <source>
        <dbReference type="ARBA" id="ARBA00022481"/>
    </source>
</evidence>
<evidence type="ECO:0000313" key="8">
    <source>
        <dbReference type="Proteomes" id="UP001459277"/>
    </source>
</evidence>
<dbReference type="SUPFAM" id="SSF55008">
    <property type="entry name" value="HMA, heavy metal-associated domain"/>
    <property type="match status" value="2"/>
</dbReference>
<comment type="caution">
    <text evidence="7">The sequence shown here is derived from an EMBL/GenBank/DDBJ whole genome shotgun (WGS) entry which is preliminary data.</text>
</comment>
<dbReference type="InterPro" id="IPR044577">
    <property type="entry name" value="HIPP4/7/8/17/18/19"/>
</dbReference>
<keyword evidence="1" id="KW-0488">Methylation</keyword>
<feature type="region of interest" description="Disordered" evidence="5">
    <location>
        <begin position="164"/>
        <end position="261"/>
    </location>
</feature>
<sequence>MAAEDEKKEKEKIEVITAVYKVNFHCPQCANDIKKPLLRTQGVHTVEIDIEKSELKVKGVIDPVKIQKRIEKMSKRKVELISPKIKAKENVTVEKKVKETKELISRTTSVKVHMHCDKCEQDLKKRLLRHKGIHNVKTDMKAQNLTVEGTIEPEKLLSYLKKKVHKHAEIIKSEKKEEKKEKEKEKEQEKAKGKPAEKGESIKPAEKGESKQPAEKGESKKPAEKGESKQPAEKGESKPSEKGEGKPTGKGEGKTTEATKIAELKEEIKVVEVKTKEGNAPYFIHYVYAPQMFSDENPNACSVM</sequence>
<feature type="domain" description="HMA" evidence="6">
    <location>
        <begin position="105"/>
        <end position="168"/>
    </location>
</feature>
<dbReference type="EMBL" id="JAZDWU010000003">
    <property type="protein sequence ID" value="KAL0007350.1"/>
    <property type="molecule type" value="Genomic_DNA"/>
</dbReference>
<evidence type="ECO:0000256" key="5">
    <source>
        <dbReference type="SAM" id="MobiDB-lite"/>
    </source>
</evidence>
<dbReference type="InterPro" id="IPR036163">
    <property type="entry name" value="HMA_dom_sf"/>
</dbReference>